<sequence length="102" mass="11478">MAFIQNLSHLYMCPPSFERLFSSAFHFCRQMRARKLSQFVFLPLSCLLWNPLTSCPVASPNIGHTGIKGFPTTSMSKEAASSSPKFQGQHTITRRASRCHQS</sequence>
<dbReference type="AlphaFoldDB" id="A0A0C2WAK7"/>
<keyword evidence="3" id="KW-1185">Reference proteome</keyword>
<dbReference type="Proteomes" id="UP000054549">
    <property type="component" value="Unassembled WGS sequence"/>
</dbReference>
<evidence type="ECO:0000256" key="1">
    <source>
        <dbReference type="SAM" id="MobiDB-lite"/>
    </source>
</evidence>
<accession>A0A0C2WAK7</accession>
<evidence type="ECO:0000313" key="2">
    <source>
        <dbReference type="EMBL" id="KIL58292.1"/>
    </source>
</evidence>
<feature type="compositionally biased region" description="Basic residues" evidence="1">
    <location>
        <begin position="92"/>
        <end position="102"/>
    </location>
</feature>
<proteinExistence type="predicted"/>
<dbReference type="HOGENOM" id="CLU_2276761_0_0_1"/>
<organism evidence="2 3">
    <name type="scientific">Amanita muscaria (strain Koide BX008)</name>
    <dbReference type="NCBI Taxonomy" id="946122"/>
    <lineage>
        <taxon>Eukaryota</taxon>
        <taxon>Fungi</taxon>
        <taxon>Dikarya</taxon>
        <taxon>Basidiomycota</taxon>
        <taxon>Agaricomycotina</taxon>
        <taxon>Agaricomycetes</taxon>
        <taxon>Agaricomycetidae</taxon>
        <taxon>Agaricales</taxon>
        <taxon>Pluteineae</taxon>
        <taxon>Amanitaceae</taxon>
        <taxon>Amanita</taxon>
    </lineage>
</organism>
<feature type="compositionally biased region" description="Polar residues" evidence="1">
    <location>
        <begin position="73"/>
        <end position="91"/>
    </location>
</feature>
<gene>
    <name evidence="2" type="ORF">M378DRAFT_132667</name>
</gene>
<dbReference type="InParanoid" id="A0A0C2WAK7"/>
<protein>
    <submittedName>
        <fullName evidence="2">Uncharacterized protein</fullName>
    </submittedName>
</protein>
<dbReference type="EMBL" id="KN818342">
    <property type="protein sequence ID" value="KIL58292.1"/>
    <property type="molecule type" value="Genomic_DNA"/>
</dbReference>
<name>A0A0C2WAK7_AMAMK</name>
<feature type="region of interest" description="Disordered" evidence="1">
    <location>
        <begin position="73"/>
        <end position="102"/>
    </location>
</feature>
<evidence type="ECO:0000313" key="3">
    <source>
        <dbReference type="Proteomes" id="UP000054549"/>
    </source>
</evidence>
<reference evidence="2 3" key="1">
    <citation type="submission" date="2014-04" db="EMBL/GenBank/DDBJ databases">
        <title>Evolutionary Origins and Diversification of the Mycorrhizal Mutualists.</title>
        <authorList>
            <consortium name="DOE Joint Genome Institute"/>
            <consortium name="Mycorrhizal Genomics Consortium"/>
            <person name="Kohler A."/>
            <person name="Kuo A."/>
            <person name="Nagy L.G."/>
            <person name="Floudas D."/>
            <person name="Copeland A."/>
            <person name="Barry K.W."/>
            <person name="Cichocki N."/>
            <person name="Veneault-Fourrey C."/>
            <person name="LaButti K."/>
            <person name="Lindquist E.A."/>
            <person name="Lipzen A."/>
            <person name="Lundell T."/>
            <person name="Morin E."/>
            <person name="Murat C."/>
            <person name="Riley R."/>
            <person name="Ohm R."/>
            <person name="Sun H."/>
            <person name="Tunlid A."/>
            <person name="Henrissat B."/>
            <person name="Grigoriev I.V."/>
            <person name="Hibbett D.S."/>
            <person name="Martin F."/>
        </authorList>
    </citation>
    <scope>NUCLEOTIDE SEQUENCE [LARGE SCALE GENOMIC DNA]</scope>
    <source>
        <strain evidence="2 3">Koide BX008</strain>
    </source>
</reference>